<keyword evidence="5" id="KW-0732">Signal</keyword>
<keyword evidence="2" id="KW-0808">Transferase</keyword>
<reference evidence="7" key="2">
    <citation type="journal article" date="2015" name="Fish Shellfish Immunol.">
        <title>Early steps in the European eel (Anguilla anguilla)-Vibrio vulnificus interaction in the gills: Role of the RtxA13 toxin.</title>
        <authorList>
            <person name="Callol A."/>
            <person name="Pajuelo D."/>
            <person name="Ebbesson L."/>
            <person name="Teles M."/>
            <person name="MacKenzie S."/>
            <person name="Amaro C."/>
        </authorList>
    </citation>
    <scope>NUCLEOTIDE SEQUENCE</scope>
</reference>
<evidence type="ECO:0000256" key="5">
    <source>
        <dbReference type="SAM" id="SignalP"/>
    </source>
</evidence>
<dbReference type="GO" id="GO:0016410">
    <property type="term" value="F:N-acyltransferase activity"/>
    <property type="evidence" value="ECO:0007669"/>
    <property type="project" value="TreeGrafter"/>
</dbReference>
<feature type="signal peptide" evidence="5">
    <location>
        <begin position="1"/>
        <end position="20"/>
    </location>
</feature>
<dbReference type="Pfam" id="PF04970">
    <property type="entry name" value="LRAT"/>
    <property type="match status" value="1"/>
</dbReference>
<dbReference type="Gene3D" id="3.90.1720.10">
    <property type="entry name" value="endopeptidase domain like (from Nostoc punctiforme)"/>
    <property type="match status" value="1"/>
</dbReference>
<dbReference type="GO" id="GO:0008970">
    <property type="term" value="F:phospholipase A1 activity"/>
    <property type="evidence" value="ECO:0007669"/>
    <property type="project" value="TreeGrafter"/>
</dbReference>
<dbReference type="AlphaFoldDB" id="A0A0E9WND3"/>
<dbReference type="PANTHER" id="PTHR13943">
    <property type="entry name" value="HRAS-LIKE SUPPRESSOR - RELATED"/>
    <property type="match status" value="1"/>
</dbReference>
<evidence type="ECO:0000256" key="4">
    <source>
        <dbReference type="ARBA" id="ARBA00023098"/>
    </source>
</evidence>
<keyword evidence="3" id="KW-0378">Hydrolase</keyword>
<protein>
    <recommendedName>
        <fullName evidence="6">LRAT domain-containing protein</fullName>
    </recommendedName>
</protein>
<organism evidence="7">
    <name type="scientific">Anguilla anguilla</name>
    <name type="common">European freshwater eel</name>
    <name type="synonym">Muraena anguilla</name>
    <dbReference type="NCBI Taxonomy" id="7936"/>
    <lineage>
        <taxon>Eukaryota</taxon>
        <taxon>Metazoa</taxon>
        <taxon>Chordata</taxon>
        <taxon>Craniata</taxon>
        <taxon>Vertebrata</taxon>
        <taxon>Euteleostomi</taxon>
        <taxon>Actinopterygii</taxon>
        <taxon>Neopterygii</taxon>
        <taxon>Teleostei</taxon>
        <taxon>Anguilliformes</taxon>
        <taxon>Anguillidae</taxon>
        <taxon>Anguilla</taxon>
    </lineage>
</organism>
<dbReference type="InterPro" id="IPR007053">
    <property type="entry name" value="LRAT_dom"/>
</dbReference>
<dbReference type="GO" id="GO:0070292">
    <property type="term" value="P:N-acylphosphatidylethanolamine metabolic process"/>
    <property type="evidence" value="ECO:0007669"/>
    <property type="project" value="TreeGrafter"/>
</dbReference>
<evidence type="ECO:0000256" key="3">
    <source>
        <dbReference type="ARBA" id="ARBA00022801"/>
    </source>
</evidence>
<name>A0A0E9WND3_ANGAN</name>
<comment type="similarity">
    <text evidence="1">Belongs to the H-rev107 family.</text>
</comment>
<evidence type="ECO:0000259" key="6">
    <source>
        <dbReference type="PROSITE" id="PS51934"/>
    </source>
</evidence>
<evidence type="ECO:0000256" key="2">
    <source>
        <dbReference type="ARBA" id="ARBA00022679"/>
    </source>
</evidence>
<evidence type="ECO:0000313" key="7">
    <source>
        <dbReference type="EMBL" id="JAH90978.1"/>
    </source>
</evidence>
<dbReference type="PANTHER" id="PTHR13943:SF31">
    <property type="entry name" value="PHOSPHOLIPASE A AND ACYLTRANSFERASE 3"/>
    <property type="match status" value="1"/>
</dbReference>
<dbReference type="EMBL" id="GBXM01017599">
    <property type="protein sequence ID" value="JAH90978.1"/>
    <property type="molecule type" value="Transcribed_RNA"/>
</dbReference>
<evidence type="ECO:0000256" key="1">
    <source>
        <dbReference type="ARBA" id="ARBA00007824"/>
    </source>
</evidence>
<proteinExistence type="inferred from homology"/>
<dbReference type="InterPro" id="IPR051496">
    <property type="entry name" value="H-rev107_PLA/AT"/>
</dbReference>
<feature type="chain" id="PRO_5002434466" description="LRAT domain-containing protein" evidence="5">
    <location>
        <begin position="21"/>
        <end position="184"/>
    </location>
</feature>
<feature type="domain" description="LRAT" evidence="6">
    <location>
        <begin position="57"/>
        <end position="174"/>
    </location>
</feature>
<sequence>MKNLLITALLFLSLAVVALGGGSKSKTHNEVFVPPTPEEEATATKDFTFGDIIEFPYKHKGVVPFKHYGVFVGNHRFQTTGEQQGPHDTLFHFSESETGMKCQFSTVLAAAEGGTYQKKNLHDGKDGWQKNTDEKMVEIITFLANNGCGDYKLLSNNCEHVSTYVRYSQNVSKQAQRAKKIFAV</sequence>
<dbReference type="GO" id="GO:0004623">
    <property type="term" value="F:phospholipase A2 activity"/>
    <property type="evidence" value="ECO:0007669"/>
    <property type="project" value="TreeGrafter"/>
</dbReference>
<dbReference type="GO" id="GO:0005737">
    <property type="term" value="C:cytoplasm"/>
    <property type="evidence" value="ECO:0007669"/>
    <property type="project" value="TreeGrafter"/>
</dbReference>
<keyword evidence="4" id="KW-0443">Lipid metabolism</keyword>
<reference evidence="7" key="1">
    <citation type="submission" date="2014-11" db="EMBL/GenBank/DDBJ databases">
        <authorList>
            <person name="Amaro Gonzalez C."/>
        </authorList>
    </citation>
    <scope>NUCLEOTIDE SEQUENCE</scope>
</reference>
<dbReference type="PROSITE" id="PS51934">
    <property type="entry name" value="LRAT"/>
    <property type="match status" value="1"/>
</dbReference>
<accession>A0A0E9WND3</accession>